<dbReference type="HAMAP" id="MF_02087">
    <property type="entry name" value="PLP_homeostasis"/>
    <property type="match status" value="1"/>
</dbReference>
<keyword evidence="7" id="KW-0614">Plasmid</keyword>
<dbReference type="NCBIfam" id="TIGR00044">
    <property type="entry name" value="YggS family pyridoxal phosphate-dependent enzyme"/>
    <property type="match status" value="1"/>
</dbReference>
<dbReference type="EMBL" id="LR134418">
    <property type="protein sequence ID" value="VEH84752.1"/>
    <property type="molecule type" value="Genomic_DNA"/>
</dbReference>
<dbReference type="Proteomes" id="UP000281170">
    <property type="component" value="Plasmid 9"/>
</dbReference>
<dbReference type="InterPro" id="IPR011078">
    <property type="entry name" value="PyrdxlP_homeostasis"/>
</dbReference>
<feature type="modified residue" description="N6-(pyridoxal phosphate)lysine" evidence="2 3">
    <location>
        <position position="44"/>
    </location>
</feature>
<dbReference type="Pfam" id="PF01168">
    <property type="entry name" value="Ala_racemase_N"/>
    <property type="match status" value="1"/>
</dbReference>
<dbReference type="STRING" id="45056.Lade_0084"/>
<evidence type="ECO:0000313" key="8">
    <source>
        <dbReference type="Proteomes" id="UP000054859"/>
    </source>
</evidence>
<dbReference type="SUPFAM" id="SSF51419">
    <property type="entry name" value="PLP-binding barrel"/>
    <property type="match status" value="1"/>
</dbReference>
<dbReference type="OrthoDB" id="9804072at2"/>
<evidence type="ECO:0000313" key="9">
    <source>
        <dbReference type="Proteomes" id="UP000281170"/>
    </source>
</evidence>
<keyword evidence="8" id="KW-1185">Reference proteome</keyword>
<dbReference type="InterPro" id="IPR001608">
    <property type="entry name" value="Ala_racemase_N"/>
</dbReference>
<organism evidence="6 8">
    <name type="scientific">Legionella adelaidensis</name>
    <dbReference type="NCBI Taxonomy" id="45056"/>
    <lineage>
        <taxon>Bacteria</taxon>
        <taxon>Pseudomonadati</taxon>
        <taxon>Pseudomonadota</taxon>
        <taxon>Gammaproteobacteria</taxon>
        <taxon>Legionellales</taxon>
        <taxon>Legionellaceae</taxon>
        <taxon>Legionella</taxon>
    </lineage>
</organism>
<dbReference type="PATRIC" id="fig|45056.6.peg.88"/>
<reference evidence="7 9" key="2">
    <citation type="submission" date="2018-12" db="EMBL/GenBank/DDBJ databases">
        <authorList>
            <consortium name="Pathogen Informatics"/>
        </authorList>
    </citation>
    <scope>NUCLEOTIDE SEQUENCE [LARGE SCALE GENOMIC DNA]</scope>
    <source>
        <strain evidence="7 9">NCTC12735</strain>
        <plasmid evidence="9">9</plasmid>
    </source>
</reference>
<comment type="cofactor">
    <cofactor evidence="3">
        <name>pyridoxal 5'-phosphate</name>
        <dbReference type="ChEBI" id="CHEBI:597326"/>
    </cofactor>
</comment>
<accession>A0A0W0R2Z1</accession>
<proteinExistence type="inferred from homology"/>
<dbReference type="GO" id="GO:0030170">
    <property type="term" value="F:pyridoxal phosphate binding"/>
    <property type="evidence" value="ECO:0007669"/>
    <property type="project" value="UniProtKB-UniRule"/>
</dbReference>
<evidence type="ECO:0000256" key="3">
    <source>
        <dbReference type="PIRSR" id="PIRSR004848-1"/>
    </source>
</evidence>
<dbReference type="Gene3D" id="3.20.20.10">
    <property type="entry name" value="Alanine racemase"/>
    <property type="match status" value="1"/>
</dbReference>
<gene>
    <name evidence="6" type="ORF">Lade_0084</name>
    <name evidence="7" type="ORF">NCTC12735_00371</name>
</gene>
<dbReference type="PROSITE" id="PS01211">
    <property type="entry name" value="UPF0001"/>
    <property type="match status" value="1"/>
</dbReference>
<keyword evidence="1 2" id="KW-0663">Pyridoxal phosphate</keyword>
<dbReference type="PIRSF" id="PIRSF004848">
    <property type="entry name" value="YBL036c_PLPDEIII"/>
    <property type="match status" value="1"/>
</dbReference>
<dbReference type="PANTHER" id="PTHR10146">
    <property type="entry name" value="PROLINE SYNTHETASE CO-TRANSCRIBED BACTERIAL HOMOLOG PROTEIN"/>
    <property type="match status" value="1"/>
</dbReference>
<evidence type="ECO:0000256" key="4">
    <source>
        <dbReference type="RuleBase" id="RU004514"/>
    </source>
</evidence>
<dbReference type="AlphaFoldDB" id="A0A0W0R2Z1"/>
<feature type="domain" description="Alanine racemase N-terminal" evidence="5">
    <location>
        <begin position="23"/>
        <end position="233"/>
    </location>
</feature>
<sequence length="238" mass="26433">MVSGVVSLAKTVAACLSAVREKIHTLELTYGRAKDSVRLVAVSKQQPVTKIIEAYHCGQRDFAESYVQEAQEKINALSDYAINWHFIGSIQSNKIKTIASSFHWVHSVSSFAIAQKLSKERSPALLPMNICIQVNLDREPSKTGVYIDELIPLVKETQTLPHLTVRGLMCIPKPCDASRQYHSFLRLRILRDEINNRLNCSLDTLSMGMSSDLEAAINAGSTMVRVGEAIFGKRENTA</sequence>
<comment type="similarity">
    <text evidence="2 4">Belongs to the pyridoxal phosphate-binding protein YggS/PROSC family.</text>
</comment>
<dbReference type="FunFam" id="3.20.20.10:FF:000018">
    <property type="entry name" value="Pyridoxal phosphate homeostasis protein"/>
    <property type="match status" value="1"/>
</dbReference>
<dbReference type="KEGG" id="ladl:NCTC12735_00371"/>
<evidence type="ECO:0000313" key="7">
    <source>
        <dbReference type="EMBL" id="VEH84752.1"/>
    </source>
</evidence>
<protein>
    <recommendedName>
        <fullName evidence="2">Pyridoxal phosphate homeostasis protein</fullName>
        <shortName evidence="2">PLP homeostasis protein</shortName>
    </recommendedName>
</protein>
<evidence type="ECO:0000313" key="6">
    <source>
        <dbReference type="EMBL" id="KTC65426.1"/>
    </source>
</evidence>
<reference evidence="6 8" key="1">
    <citation type="submission" date="2015-11" db="EMBL/GenBank/DDBJ databases">
        <title>Identification of large and diverse effector repertoires of 38 Legionella species.</title>
        <authorList>
            <person name="Burstein D."/>
            <person name="Amaro F."/>
            <person name="Zusman T."/>
            <person name="Lifshitz Z."/>
            <person name="Cohen O."/>
            <person name="Gilbert J.A."/>
            <person name="Pupko T."/>
            <person name="Shuman H.A."/>
            <person name="Segal G."/>
        </authorList>
    </citation>
    <scope>NUCLEOTIDE SEQUENCE [LARGE SCALE GENOMIC DNA]</scope>
    <source>
        <strain evidence="6 8">1762-AUS-E</strain>
    </source>
</reference>
<dbReference type="EMBL" id="LNKA01000001">
    <property type="protein sequence ID" value="KTC65426.1"/>
    <property type="molecule type" value="Genomic_DNA"/>
</dbReference>
<geneLocation type="plasmid" evidence="7 9">
    <name>9</name>
</geneLocation>
<dbReference type="Proteomes" id="UP000054859">
    <property type="component" value="Unassembled WGS sequence"/>
</dbReference>
<evidence type="ECO:0000256" key="1">
    <source>
        <dbReference type="ARBA" id="ARBA00022898"/>
    </source>
</evidence>
<evidence type="ECO:0000259" key="5">
    <source>
        <dbReference type="Pfam" id="PF01168"/>
    </source>
</evidence>
<name>A0A0W0R2Z1_9GAMM</name>
<comment type="function">
    <text evidence="2">Pyridoxal 5'-phosphate (PLP)-binding protein, which is involved in PLP homeostasis.</text>
</comment>
<dbReference type="InterPro" id="IPR029066">
    <property type="entry name" value="PLP-binding_barrel"/>
</dbReference>
<dbReference type="PANTHER" id="PTHR10146:SF14">
    <property type="entry name" value="PYRIDOXAL PHOSPHATE HOMEOSTASIS PROTEIN"/>
    <property type="match status" value="1"/>
</dbReference>
<evidence type="ECO:0000256" key="2">
    <source>
        <dbReference type="HAMAP-Rule" id="MF_02087"/>
    </source>
</evidence>